<evidence type="ECO:0000256" key="1">
    <source>
        <dbReference type="SAM" id="MobiDB-lite"/>
    </source>
</evidence>
<evidence type="ECO:0000256" key="2">
    <source>
        <dbReference type="SAM" id="SignalP"/>
    </source>
</evidence>
<name>A0A919SQF2_9ACTN</name>
<evidence type="ECO:0000313" key="4">
    <source>
        <dbReference type="Proteomes" id="UP000681340"/>
    </source>
</evidence>
<evidence type="ECO:0000313" key="3">
    <source>
        <dbReference type="EMBL" id="GIM76019.1"/>
    </source>
</evidence>
<dbReference type="PROSITE" id="PS51257">
    <property type="entry name" value="PROKAR_LIPOPROTEIN"/>
    <property type="match status" value="1"/>
</dbReference>
<evidence type="ECO:0008006" key="5">
    <source>
        <dbReference type="Google" id="ProtNLM"/>
    </source>
</evidence>
<keyword evidence="2" id="KW-0732">Signal</keyword>
<sequence>MRRLLCATAVSGAFLLFGAGCSADDPAAPTAAPAPVTSGAATPAAGGGATGSAAATAPAQSGDAALSGNSAAICQQAAKTGGDAAKNFAQDLKLLIDAKSAQDADQVAKAQAKTTRDVENYSFALTDMSKLASDPALKAALADMGKQVTALKGDVTKLDAARLTKLQETLDKACGSR</sequence>
<dbReference type="RefSeq" id="WP_212992752.1">
    <property type="nucleotide sequence ID" value="NZ_BAABEA010000035.1"/>
</dbReference>
<dbReference type="Proteomes" id="UP000681340">
    <property type="component" value="Unassembled WGS sequence"/>
</dbReference>
<keyword evidence="4" id="KW-1185">Reference proteome</keyword>
<proteinExistence type="predicted"/>
<comment type="caution">
    <text evidence="3">The sequence shown here is derived from an EMBL/GenBank/DDBJ whole genome shotgun (WGS) entry which is preliminary data.</text>
</comment>
<feature type="chain" id="PRO_5036758428" description="Small secreted protein" evidence="2">
    <location>
        <begin position="24"/>
        <end position="177"/>
    </location>
</feature>
<dbReference type="EMBL" id="BOQL01000059">
    <property type="protein sequence ID" value="GIM76019.1"/>
    <property type="molecule type" value="Genomic_DNA"/>
</dbReference>
<organism evidence="3 4">
    <name type="scientific">Actinoplanes auranticolor</name>
    <dbReference type="NCBI Taxonomy" id="47988"/>
    <lineage>
        <taxon>Bacteria</taxon>
        <taxon>Bacillati</taxon>
        <taxon>Actinomycetota</taxon>
        <taxon>Actinomycetes</taxon>
        <taxon>Micromonosporales</taxon>
        <taxon>Micromonosporaceae</taxon>
        <taxon>Actinoplanes</taxon>
    </lineage>
</organism>
<feature type="compositionally biased region" description="Low complexity" evidence="1">
    <location>
        <begin position="27"/>
        <end position="44"/>
    </location>
</feature>
<dbReference type="AlphaFoldDB" id="A0A919SQF2"/>
<feature type="signal peptide" evidence="2">
    <location>
        <begin position="1"/>
        <end position="23"/>
    </location>
</feature>
<accession>A0A919SQF2</accession>
<gene>
    <name evidence="3" type="ORF">Aau02nite_68890</name>
</gene>
<reference evidence="3" key="1">
    <citation type="submission" date="2021-03" db="EMBL/GenBank/DDBJ databases">
        <title>Whole genome shotgun sequence of Actinoplanes auranticolor NBRC 12245.</title>
        <authorList>
            <person name="Komaki H."/>
            <person name="Tamura T."/>
        </authorList>
    </citation>
    <scope>NUCLEOTIDE SEQUENCE</scope>
    <source>
        <strain evidence="3">NBRC 12245</strain>
    </source>
</reference>
<feature type="region of interest" description="Disordered" evidence="1">
    <location>
        <begin position="27"/>
        <end position="54"/>
    </location>
</feature>
<protein>
    <recommendedName>
        <fullName evidence="5">Small secreted protein</fullName>
    </recommendedName>
</protein>